<dbReference type="InterPro" id="IPR013320">
    <property type="entry name" value="ConA-like_dom_sf"/>
</dbReference>
<reference evidence="7 8" key="1">
    <citation type="submission" date="2022-05" db="EMBL/GenBank/DDBJ databases">
        <authorList>
            <consortium name="Genoscope - CEA"/>
            <person name="William W."/>
        </authorList>
    </citation>
    <scope>NUCLEOTIDE SEQUENCE [LARGE SCALE GENOMIC DNA]</scope>
</reference>
<evidence type="ECO:0000256" key="1">
    <source>
        <dbReference type="ARBA" id="ARBA00022729"/>
    </source>
</evidence>
<dbReference type="SUPFAM" id="SSF49785">
    <property type="entry name" value="Galactose-binding domain-like"/>
    <property type="match status" value="3"/>
</dbReference>
<dbReference type="Proteomes" id="UP001159428">
    <property type="component" value="Unassembled WGS sequence"/>
</dbReference>
<gene>
    <name evidence="7" type="ORF">PMEA_00034784</name>
</gene>
<accession>A0AAU9W7P0</accession>
<dbReference type="InterPro" id="IPR008979">
    <property type="entry name" value="Galactose-bd-like_sf"/>
</dbReference>
<dbReference type="FunFam" id="2.60.120.260:FF:000016">
    <property type="entry name" value="Contactin-associated protein-like 4 isoform 1"/>
    <property type="match status" value="3"/>
</dbReference>
<dbReference type="PROSITE" id="PS50095">
    <property type="entry name" value="PLAT"/>
    <property type="match status" value="1"/>
</dbReference>
<dbReference type="Pfam" id="PF00090">
    <property type="entry name" value="TSP_1"/>
    <property type="match status" value="2"/>
</dbReference>
<evidence type="ECO:0000256" key="2">
    <source>
        <dbReference type="ARBA" id="ARBA00023157"/>
    </source>
</evidence>
<dbReference type="InterPro" id="IPR036392">
    <property type="entry name" value="PLAT/LH2_dom_sf"/>
</dbReference>
<dbReference type="PROSITE" id="PS01286">
    <property type="entry name" value="FA58C_2"/>
    <property type="match status" value="3"/>
</dbReference>
<dbReference type="SMART" id="SM00209">
    <property type="entry name" value="TSP1"/>
    <property type="match status" value="3"/>
</dbReference>
<feature type="domain" description="F5/8 type C" evidence="5">
    <location>
        <begin position="142"/>
        <end position="295"/>
    </location>
</feature>
<dbReference type="InterPro" id="IPR000884">
    <property type="entry name" value="TSP1_rpt"/>
</dbReference>
<feature type="domain" description="F5/8 type C" evidence="5">
    <location>
        <begin position="568"/>
        <end position="720"/>
    </location>
</feature>
<dbReference type="SMART" id="SM00560">
    <property type="entry name" value="LamGL"/>
    <property type="match status" value="1"/>
</dbReference>
<feature type="region of interest" description="Disordered" evidence="4">
    <location>
        <begin position="306"/>
        <end position="332"/>
    </location>
</feature>
<protein>
    <submittedName>
        <fullName evidence="7">Uncharacterized protein</fullName>
    </submittedName>
</protein>
<sequence>MELNNEEHGIYLRMQNSVVFFTLPLLLTGLIAGSKTKYEVYIFTGNKFGAGTDARVFITLKDKFVIETKYLGKLNAINIRHDNSWFGSGWYLDKVKIKGKDGCVYEFVSHKWLASNVGDGKTSRELNGKSRCPTLDTPTKDCQEALGITRGLIKDSQFTASSSYDEHHQPYHARLNKTVKGSRGGWCSAFADETEFLEIDLGNKTGISGISTQGQSMFDNWVTRYAMSYSTNGKHWLMVTEGRKRDSSPRNFTGNKDRDSVVTHWFPRFIARYVRVLPLTWSGLTNCMRIELFGCRNVTDDILSDEEKKEKNAKGNKESKSQGKNDDSDSMKMKGKLSEEDLSIMSTIEKAVVYLRFEYILKANIIVDESQFHNDAKIVNFARTAQFSERCGNGVDLNGGDILLNGPSFRQKPRVAVTIAAWIKLFSVEGTNSLFDTIGGVNSTHDNGQYHLEIDNGSVRWFHRNERNQIIFNVTSEVIVPSHVWTHVACTYDAKLGQADIYVNAKFILRGDGSGELSQDWQEKAGIGEHKGERLFDGQVDEFYMSNEALSQEEIKKLMQRCEFEKECFSPLGMEDMKIRDGQITASSTYHLHKPYYGRLNLVSFYDDPQRTAWCADEDDKEPYLTVDLREEKTLSGVALQGASLADNYVTSFKLCYSQNGRTFQCVTEDLTGESLQGSDDKDSVKIHWLQRFFDGRYIRIYPLSWYGDHICMRVELYGCIPGLLSDTVQADSSAIEIVNPLTSWSNFGDCSVSCGKGTKKRVVKCQPKGNERNQNCPPGTESYTEKVPCTRPSCPECFSPMGMSNGTILDHEISGSSTIDKAHPAFYARVITVRNERVSTRGSWCAKLADKEQFLEIDLKKPRKVTGIGTQGQVSDDRWVVRYGITYSANGLKWTNYTEGNRQKIFVGNDDSKTIAVRHLRHPITARYVRIHPLAWYGVHICMRAELYGCDHLGQSFKPVEVTDNSESSFKVTDETSASKANSKLHLKAKVSAKDKPATLKMGAAPEEHAGGKATMSPTLVISKSRENAAQFNKYAPRPYHVQAHISNEVNQNSYHPVTGLLPQPNAHPELPLSFSNTTKQVDILNKQQANDLQSSKTSTIHNHGQFDWGAFSKCSVTCGSGVRKRYRRCNVEQCTAPGLETQVIPCISATCSADAFSWSPYSACSVTCGVGKRTRSRMCDGVACPRSGQEFETISCFRPGCPVLHLGFEKWENQVVLDESDKGNNAFLDKGAFIAPHRGVCGHYASLGKSGNILLEDKTFRGKPSTGITVASWVNLVGTSLGFHSIFSTARVMNIGQIMGGYHFEIDDGKVRWFHRNRFQNPVFSVITDNIVKPDVWTHLIGSYNSTSGEAKVYVNGALRGSSRGYGALDDFWGYKACLGSFDLGGRYLQGFVDDFYIFNYAVEPGQIKDLLRIKCPERAVS</sequence>
<keyword evidence="2" id="KW-1015">Disulfide bond</keyword>
<proteinExistence type="predicted"/>
<dbReference type="CDD" id="cd00057">
    <property type="entry name" value="FA58C"/>
    <property type="match status" value="3"/>
</dbReference>
<dbReference type="InterPro" id="IPR000421">
    <property type="entry name" value="FA58C"/>
</dbReference>
<dbReference type="SMART" id="SM00231">
    <property type="entry name" value="FA58C"/>
    <property type="match status" value="3"/>
</dbReference>
<name>A0AAU9W7P0_9CNID</name>
<keyword evidence="1" id="KW-0732">Signal</keyword>
<dbReference type="Pfam" id="PF19030">
    <property type="entry name" value="TSP1_ADAMTS"/>
    <property type="match status" value="1"/>
</dbReference>
<dbReference type="Pfam" id="PF00754">
    <property type="entry name" value="F5_F8_type_C"/>
    <property type="match status" value="3"/>
</dbReference>
<evidence type="ECO:0000256" key="3">
    <source>
        <dbReference type="PROSITE-ProRule" id="PRU00152"/>
    </source>
</evidence>
<dbReference type="SUPFAM" id="SSF49899">
    <property type="entry name" value="Concanavalin A-like lectins/glucanases"/>
    <property type="match status" value="2"/>
</dbReference>
<comment type="caution">
    <text evidence="3">Lacks conserved residue(s) required for the propagation of feature annotation.</text>
</comment>
<feature type="domain" description="PLAT" evidence="6">
    <location>
        <begin position="19"/>
        <end position="127"/>
    </location>
</feature>
<dbReference type="InterPro" id="IPR006558">
    <property type="entry name" value="LamG-like"/>
</dbReference>
<dbReference type="PANTHER" id="PTHR24543">
    <property type="entry name" value="MULTICOPPER OXIDASE-RELATED"/>
    <property type="match status" value="1"/>
</dbReference>
<dbReference type="Pfam" id="PF13385">
    <property type="entry name" value="Laminin_G_3"/>
    <property type="match status" value="2"/>
</dbReference>
<dbReference type="InterPro" id="IPR001024">
    <property type="entry name" value="PLAT/LH2_dom"/>
</dbReference>
<dbReference type="InterPro" id="IPR036383">
    <property type="entry name" value="TSP1_rpt_sf"/>
</dbReference>
<feature type="domain" description="F5/8 type C" evidence="5">
    <location>
        <begin position="798"/>
        <end position="951"/>
    </location>
</feature>
<dbReference type="SUPFAM" id="SSF82895">
    <property type="entry name" value="TSP-1 type 1 repeat"/>
    <property type="match status" value="3"/>
</dbReference>
<evidence type="ECO:0000256" key="4">
    <source>
        <dbReference type="SAM" id="MobiDB-lite"/>
    </source>
</evidence>
<dbReference type="SUPFAM" id="SSF49723">
    <property type="entry name" value="Lipase/lipooxygenase domain (PLAT/LH2 domain)"/>
    <property type="match status" value="1"/>
</dbReference>
<evidence type="ECO:0000259" key="5">
    <source>
        <dbReference type="PROSITE" id="PS50022"/>
    </source>
</evidence>
<dbReference type="Gene3D" id="2.60.120.200">
    <property type="match status" value="2"/>
</dbReference>
<dbReference type="PROSITE" id="PS50022">
    <property type="entry name" value="FA58C_3"/>
    <property type="match status" value="3"/>
</dbReference>
<organism evidence="7 8">
    <name type="scientific">Pocillopora meandrina</name>
    <dbReference type="NCBI Taxonomy" id="46732"/>
    <lineage>
        <taxon>Eukaryota</taxon>
        <taxon>Metazoa</taxon>
        <taxon>Cnidaria</taxon>
        <taxon>Anthozoa</taxon>
        <taxon>Hexacorallia</taxon>
        <taxon>Scleractinia</taxon>
        <taxon>Astrocoeniina</taxon>
        <taxon>Pocilloporidae</taxon>
        <taxon>Pocillopora</taxon>
    </lineage>
</organism>
<dbReference type="Pfam" id="PF01477">
    <property type="entry name" value="PLAT"/>
    <property type="match status" value="1"/>
</dbReference>
<dbReference type="PROSITE" id="PS01285">
    <property type="entry name" value="FA58C_1"/>
    <property type="match status" value="3"/>
</dbReference>
<comment type="caution">
    <text evidence="7">The sequence shown here is derived from an EMBL/GenBank/DDBJ whole genome shotgun (WGS) entry which is preliminary data.</text>
</comment>
<keyword evidence="8" id="KW-1185">Reference proteome</keyword>
<dbReference type="PROSITE" id="PS50092">
    <property type="entry name" value="TSP1"/>
    <property type="match status" value="3"/>
</dbReference>
<evidence type="ECO:0000259" key="6">
    <source>
        <dbReference type="PROSITE" id="PS50095"/>
    </source>
</evidence>
<dbReference type="Gene3D" id="2.40.180.10">
    <property type="entry name" value="Catalase core domain"/>
    <property type="match status" value="1"/>
</dbReference>
<dbReference type="EMBL" id="CALNXJ010000009">
    <property type="protein sequence ID" value="CAH3104544.1"/>
    <property type="molecule type" value="Genomic_DNA"/>
</dbReference>
<dbReference type="Gene3D" id="2.60.60.20">
    <property type="entry name" value="PLAT/LH2 domain"/>
    <property type="match status" value="1"/>
</dbReference>
<evidence type="ECO:0000313" key="8">
    <source>
        <dbReference type="Proteomes" id="UP001159428"/>
    </source>
</evidence>
<dbReference type="Gene3D" id="2.20.100.10">
    <property type="entry name" value="Thrombospondin type-1 (TSP1) repeat"/>
    <property type="match status" value="3"/>
</dbReference>
<dbReference type="Gene3D" id="2.60.120.260">
    <property type="entry name" value="Galactose-binding domain-like"/>
    <property type="match status" value="3"/>
</dbReference>
<dbReference type="PANTHER" id="PTHR24543:SF325">
    <property type="entry name" value="F5_8 TYPE C DOMAIN-CONTAINING PROTEIN"/>
    <property type="match status" value="1"/>
</dbReference>
<evidence type="ECO:0000313" key="7">
    <source>
        <dbReference type="EMBL" id="CAH3104544.1"/>
    </source>
</evidence>